<organism evidence="2 3">
    <name type="scientific">Schizophyllum amplum</name>
    <dbReference type="NCBI Taxonomy" id="97359"/>
    <lineage>
        <taxon>Eukaryota</taxon>
        <taxon>Fungi</taxon>
        <taxon>Dikarya</taxon>
        <taxon>Basidiomycota</taxon>
        <taxon>Agaricomycotina</taxon>
        <taxon>Agaricomycetes</taxon>
        <taxon>Agaricomycetidae</taxon>
        <taxon>Agaricales</taxon>
        <taxon>Schizophyllaceae</taxon>
        <taxon>Schizophyllum</taxon>
    </lineage>
</organism>
<comment type="caution">
    <text evidence="2">The sequence shown here is derived from an EMBL/GenBank/DDBJ whole genome shotgun (WGS) entry which is preliminary data.</text>
</comment>
<evidence type="ECO:0000256" key="1">
    <source>
        <dbReference type="SAM" id="SignalP"/>
    </source>
</evidence>
<evidence type="ECO:0000313" key="2">
    <source>
        <dbReference type="EMBL" id="TRM67088.1"/>
    </source>
</evidence>
<feature type="signal peptide" evidence="1">
    <location>
        <begin position="1"/>
        <end position="22"/>
    </location>
</feature>
<accession>A0A550CQN2</accession>
<keyword evidence="3" id="KW-1185">Reference proteome</keyword>
<feature type="chain" id="PRO_5022097499" evidence="1">
    <location>
        <begin position="23"/>
        <end position="106"/>
    </location>
</feature>
<keyword evidence="1" id="KW-0732">Signal</keyword>
<reference evidence="2 3" key="1">
    <citation type="journal article" date="2019" name="New Phytol.">
        <title>Comparative genomics reveals unique wood-decay strategies and fruiting body development in the Schizophyllaceae.</title>
        <authorList>
            <person name="Almasi E."/>
            <person name="Sahu N."/>
            <person name="Krizsan K."/>
            <person name="Balint B."/>
            <person name="Kovacs G.M."/>
            <person name="Kiss B."/>
            <person name="Cseklye J."/>
            <person name="Drula E."/>
            <person name="Henrissat B."/>
            <person name="Nagy I."/>
            <person name="Chovatia M."/>
            <person name="Adam C."/>
            <person name="LaButti K."/>
            <person name="Lipzen A."/>
            <person name="Riley R."/>
            <person name="Grigoriev I.V."/>
            <person name="Nagy L.G."/>
        </authorList>
    </citation>
    <scope>NUCLEOTIDE SEQUENCE [LARGE SCALE GENOMIC DNA]</scope>
    <source>
        <strain evidence="2 3">NL-1724</strain>
    </source>
</reference>
<protein>
    <submittedName>
        <fullName evidence="2">Uncharacterized protein</fullName>
    </submittedName>
</protein>
<dbReference type="EMBL" id="VDMD01000003">
    <property type="protein sequence ID" value="TRM67088.1"/>
    <property type="molecule type" value="Genomic_DNA"/>
</dbReference>
<sequence>MARILLWLSLLTLFAFIAGVRGTVPPSAHAAAPAHGAVHGVLPAHGVVPAARREADSAYMAIHAQPNPAEVQEAVETAPPAVVPVADATESRVRSAKFVRRRRAHP</sequence>
<dbReference type="AlphaFoldDB" id="A0A550CQN2"/>
<dbReference type="Proteomes" id="UP000320762">
    <property type="component" value="Unassembled WGS sequence"/>
</dbReference>
<evidence type="ECO:0000313" key="3">
    <source>
        <dbReference type="Proteomes" id="UP000320762"/>
    </source>
</evidence>
<gene>
    <name evidence="2" type="ORF">BD626DRAFT_168915</name>
</gene>
<proteinExistence type="predicted"/>
<name>A0A550CQN2_9AGAR</name>